<keyword evidence="1" id="KW-0812">Transmembrane</keyword>
<evidence type="ECO:0000313" key="3">
    <source>
        <dbReference type="Proteomes" id="UP000800235"/>
    </source>
</evidence>
<dbReference type="OrthoDB" id="3641893at2759"/>
<feature type="transmembrane region" description="Helical" evidence="1">
    <location>
        <begin position="7"/>
        <end position="29"/>
    </location>
</feature>
<keyword evidence="3" id="KW-1185">Reference proteome</keyword>
<evidence type="ECO:0000256" key="1">
    <source>
        <dbReference type="SAM" id="Phobius"/>
    </source>
</evidence>
<dbReference type="EMBL" id="MU007025">
    <property type="protein sequence ID" value="KAF2432565.1"/>
    <property type="molecule type" value="Genomic_DNA"/>
</dbReference>
<proteinExistence type="predicted"/>
<accession>A0A9P4NUM0</accession>
<comment type="caution">
    <text evidence="2">The sequence shown here is derived from an EMBL/GenBank/DDBJ whole genome shotgun (WGS) entry which is preliminary data.</text>
</comment>
<name>A0A9P4NUM0_9PEZI</name>
<organism evidence="2 3">
    <name type="scientific">Tothia fuscella</name>
    <dbReference type="NCBI Taxonomy" id="1048955"/>
    <lineage>
        <taxon>Eukaryota</taxon>
        <taxon>Fungi</taxon>
        <taxon>Dikarya</taxon>
        <taxon>Ascomycota</taxon>
        <taxon>Pezizomycotina</taxon>
        <taxon>Dothideomycetes</taxon>
        <taxon>Pleosporomycetidae</taxon>
        <taxon>Venturiales</taxon>
        <taxon>Cylindrosympodiaceae</taxon>
        <taxon>Tothia</taxon>
    </lineage>
</organism>
<dbReference type="Proteomes" id="UP000800235">
    <property type="component" value="Unassembled WGS sequence"/>
</dbReference>
<evidence type="ECO:0000313" key="2">
    <source>
        <dbReference type="EMBL" id="KAF2432565.1"/>
    </source>
</evidence>
<dbReference type="AlphaFoldDB" id="A0A9P4NUM0"/>
<keyword evidence="1" id="KW-1133">Transmembrane helix</keyword>
<gene>
    <name evidence="2" type="ORF">EJ08DRAFT_709886</name>
</gene>
<keyword evidence="1" id="KW-0472">Membrane</keyword>
<sequence>MVDSSDYAWIVLVIIIGAGALVCCAYAVFRFYGDTTTDGIKSLSNEQLEYMRGVRNRNIGTLDYMAR</sequence>
<protein>
    <submittedName>
        <fullName evidence="2">Uncharacterized protein</fullName>
    </submittedName>
</protein>
<reference evidence="2" key="1">
    <citation type="journal article" date="2020" name="Stud. Mycol.">
        <title>101 Dothideomycetes genomes: a test case for predicting lifestyles and emergence of pathogens.</title>
        <authorList>
            <person name="Haridas S."/>
            <person name="Albert R."/>
            <person name="Binder M."/>
            <person name="Bloem J."/>
            <person name="Labutti K."/>
            <person name="Salamov A."/>
            <person name="Andreopoulos B."/>
            <person name="Baker S."/>
            <person name="Barry K."/>
            <person name="Bills G."/>
            <person name="Bluhm B."/>
            <person name="Cannon C."/>
            <person name="Castanera R."/>
            <person name="Culley D."/>
            <person name="Daum C."/>
            <person name="Ezra D."/>
            <person name="Gonzalez J."/>
            <person name="Henrissat B."/>
            <person name="Kuo A."/>
            <person name="Liang C."/>
            <person name="Lipzen A."/>
            <person name="Lutzoni F."/>
            <person name="Magnuson J."/>
            <person name="Mondo S."/>
            <person name="Nolan M."/>
            <person name="Ohm R."/>
            <person name="Pangilinan J."/>
            <person name="Park H.-J."/>
            <person name="Ramirez L."/>
            <person name="Alfaro M."/>
            <person name="Sun H."/>
            <person name="Tritt A."/>
            <person name="Yoshinaga Y."/>
            <person name="Zwiers L.-H."/>
            <person name="Turgeon B."/>
            <person name="Goodwin S."/>
            <person name="Spatafora J."/>
            <person name="Crous P."/>
            <person name="Grigoriev I."/>
        </authorList>
    </citation>
    <scope>NUCLEOTIDE SEQUENCE</scope>
    <source>
        <strain evidence="2">CBS 130266</strain>
    </source>
</reference>